<reference evidence="4 5" key="1">
    <citation type="submission" date="2020-08" db="EMBL/GenBank/DDBJ databases">
        <title>Cohnella phylogeny.</title>
        <authorList>
            <person name="Dunlap C."/>
        </authorList>
    </citation>
    <scope>NUCLEOTIDE SEQUENCE [LARGE SCALE GENOMIC DNA]</scope>
    <source>
        <strain evidence="4 5">DSM 103658</strain>
    </source>
</reference>
<dbReference type="InterPro" id="IPR050832">
    <property type="entry name" value="Bact_Acetyltransf"/>
</dbReference>
<evidence type="ECO:0000313" key="5">
    <source>
        <dbReference type="Proteomes" id="UP000574133"/>
    </source>
</evidence>
<dbReference type="GO" id="GO:0016747">
    <property type="term" value="F:acyltransferase activity, transferring groups other than amino-acyl groups"/>
    <property type="evidence" value="ECO:0007669"/>
    <property type="project" value="InterPro"/>
</dbReference>
<dbReference type="Gene3D" id="3.40.630.30">
    <property type="match status" value="1"/>
</dbReference>
<sequence>MCSLRRNEQVEERAVKDYGIIRPLLEDRYAAVQAVSGDTPRIQQLLLKTAKWLQSRGSSQWSGLLRGEDSHRTPEAVERGDVFLFKNGEDVAAMVMLLRKPSEWDIELWGEADSDRAVYVHRLAIDRDYAGQRLGGSVLQWVSEGIRFIGKDRIRLDCIASNGALNALYQTMGYTYVGESTNSDGSFSKFEKRLTV</sequence>
<evidence type="ECO:0000313" key="4">
    <source>
        <dbReference type="EMBL" id="MBB6677907.1"/>
    </source>
</evidence>
<dbReference type="InterPro" id="IPR000182">
    <property type="entry name" value="GNAT_dom"/>
</dbReference>
<accession>A0A841TG37</accession>
<keyword evidence="2" id="KW-0012">Acyltransferase</keyword>
<gene>
    <name evidence="4" type="ORF">H4Q31_11290</name>
</gene>
<dbReference type="PROSITE" id="PS51186">
    <property type="entry name" value="GNAT"/>
    <property type="match status" value="1"/>
</dbReference>
<dbReference type="SUPFAM" id="SSF55729">
    <property type="entry name" value="Acyl-CoA N-acyltransferases (Nat)"/>
    <property type="match status" value="1"/>
</dbReference>
<dbReference type="Pfam" id="PF00583">
    <property type="entry name" value="Acetyltransf_1"/>
    <property type="match status" value="1"/>
</dbReference>
<evidence type="ECO:0000256" key="2">
    <source>
        <dbReference type="ARBA" id="ARBA00023315"/>
    </source>
</evidence>
<feature type="domain" description="N-acetyltransferase" evidence="3">
    <location>
        <begin position="19"/>
        <end position="196"/>
    </location>
</feature>
<dbReference type="Proteomes" id="UP000574133">
    <property type="component" value="Unassembled WGS sequence"/>
</dbReference>
<keyword evidence="5" id="KW-1185">Reference proteome</keyword>
<dbReference type="PANTHER" id="PTHR43877">
    <property type="entry name" value="AMINOALKYLPHOSPHONATE N-ACETYLTRANSFERASE-RELATED-RELATED"/>
    <property type="match status" value="1"/>
</dbReference>
<evidence type="ECO:0000259" key="3">
    <source>
        <dbReference type="PROSITE" id="PS51186"/>
    </source>
</evidence>
<name>A0A841TG37_9BACL</name>
<proteinExistence type="predicted"/>
<dbReference type="AlphaFoldDB" id="A0A841TG37"/>
<dbReference type="InterPro" id="IPR016181">
    <property type="entry name" value="Acyl_CoA_acyltransferase"/>
</dbReference>
<dbReference type="EMBL" id="JACJVN010000039">
    <property type="protein sequence ID" value="MBB6677907.1"/>
    <property type="molecule type" value="Genomic_DNA"/>
</dbReference>
<protein>
    <submittedName>
        <fullName evidence="4">GNAT family N-acetyltransferase</fullName>
    </submittedName>
</protein>
<comment type="caution">
    <text evidence="4">The sequence shown here is derived from an EMBL/GenBank/DDBJ whole genome shotgun (WGS) entry which is preliminary data.</text>
</comment>
<organism evidence="4 5">
    <name type="scientific">Cohnella lubricantis</name>
    <dbReference type="NCBI Taxonomy" id="2163172"/>
    <lineage>
        <taxon>Bacteria</taxon>
        <taxon>Bacillati</taxon>
        <taxon>Bacillota</taxon>
        <taxon>Bacilli</taxon>
        <taxon>Bacillales</taxon>
        <taxon>Paenibacillaceae</taxon>
        <taxon>Cohnella</taxon>
    </lineage>
</organism>
<dbReference type="PANTHER" id="PTHR43877:SF2">
    <property type="entry name" value="AMINOALKYLPHOSPHONATE N-ACETYLTRANSFERASE-RELATED"/>
    <property type="match status" value="1"/>
</dbReference>
<keyword evidence="1 4" id="KW-0808">Transferase</keyword>
<dbReference type="CDD" id="cd04301">
    <property type="entry name" value="NAT_SF"/>
    <property type="match status" value="1"/>
</dbReference>
<evidence type="ECO:0000256" key="1">
    <source>
        <dbReference type="ARBA" id="ARBA00022679"/>
    </source>
</evidence>